<name>A0A679INM2_9HYPH</name>
<evidence type="ECO:0000256" key="2">
    <source>
        <dbReference type="ARBA" id="ARBA00029447"/>
    </source>
</evidence>
<dbReference type="PRINTS" id="PR00260">
    <property type="entry name" value="CHEMTRNSDUCR"/>
</dbReference>
<evidence type="ECO:0000259" key="6">
    <source>
        <dbReference type="PROSITE" id="PS50885"/>
    </source>
</evidence>
<dbReference type="CDD" id="cd06225">
    <property type="entry name" value="HAMP"/>
    <property type="match status" value="1"/>
</dbReference>
<dbReference type="Pfam" id="PF00672">
    <property type="entry name" value="HAMP"/>
    <property type="match status" value="1"/>
</dbReference>
<accession>A0A679INM2</accession>
<sequence length="563" mass="58966">MKSFNNLSLLVKIIIPLVLTAAISAGLVAYARYSMGRIAEQTQEIVKIQSARQNHALTLQIGVTEATVQNRNILLELDAKKMEGYKVRQDAAIKSARDAQASLAKLADTPERAARNATMRDAIDAYFAILARSTEAGLKNDLQRGTDIAQKEASPLRAKLRELISERIAVIDKELKEGADHADQIAASASLLLITSATSGLLSAMAIAAAIVVLGVSRPVKGMTASMSRLASGDLDVTVEGTERKDEIGLLARALEVFKRNAIDARRMAGEQAAENQAKMRRADALSDLTARFEANVSALTQGLAGAATEMEATAQSLSATADQSIQQASTVASAAEETSANVHTVAAASEEMSASIQEIVTQATQSSDMAQQAVADTRRTEANVKKLTEVADSITDVVAMISTIAGQTNLLALNATIEAARAGEAGRGFAVVATEVKELAGQTARATEDIRTKIGEIQGATGEVVSDITRIGKSITDMSAYSNGIAAAMEQQGAATREIARNVQEAAQGTQEVTSNISNVRIGASSTGAAATQVLGAARELSRYSENLGHEVSAFLAGVKAA</sequence>
<feature type="domain" description="Methyl-accepting transducer" evidence="5">
    <location>
        <begin position="307"/>
        <end position="529"/>
    </location>
</feature>
<proteinExistence type="inferred from homology"/>
<feature type="transmembrane region" description="Helical" evidence="4">
    <location>
        <begin position="13"/>
        <end position="31"/>
    </location>
</feature>
<dbReference type="Gene3D" id="1.10.287.950">
    <property type="entry name" value="Methyl-accepting chemotaxis protein"/>
    <property type="match status" value="1"/>
</dbReference>
<gene>
    <name evidence="7" type="primary">mcp4_1</name>
    <name evidence="7" type="ORF">MBUL_00570</name>
</gene>
<dbReference type="GO" id="GO:0006935">
    <property type="term" value="P:chemotaxis"/>
    <property type="evidence" value="ECO:0007669"/>
    <property type="project" value="InterPro"/>
</dbReference>
<evidence type="ECO:0000256" key="3">
    <source>
        <dbReference type="PROSITE-ProRule" id="PRU00284"/>
    </source>
</evidence>
<dbReference type="GO" id="GO:0007165">
    <property type="term" value="P:signal transduction"/>
    <property type="evidence" value="ECO:0007669"/>
    <property type="project" value="UniProtKB-KW"/>
</dbReference>
<keyword evidence="1 3" id="KW-0807">Transducer</keyword>
<dbReference type="SUPFAM" id="SSF58104">
    <property type="entry name" value="Methyl-accepting chemotaxis protein (MCP) signaling domain"/>
    <property type="match status" value="1"/>
</dbReference>
<dbReference type="PANTHER" id="PTHR32089:SF112">
    <property type="entry name" value="LYSOZYME-LIKE PROTEIN-RELATED"/>
    <property type="match status" value="1"/>
</dbReference>
<dbReference type="EMBL" id="LR743504">
    <property type="protein sequence ID" value="CAA2100238.1"/>
    <property type="molecule type" value="Genomic_DNA"/>
</dbReference>
<keyword evidence="4" id="KW-1133">Transmembrane helix</keyword>
<dbReference type="InterPro" id="IPR003660">
    <property type="entry name" value="HAMP_dom"/>
</dbReference>
<dbReference type="GO" id="GO:0004888">
    <property type="term" value="F:transmembrane signaling receptor activity"/>
    <property type="evidence" value="ECO:0007669"/>
    <property type="project" value="InterPro"/>
</dbReference>
<evidence type="ECO:0000313" key="7">
    <source>
        <dbReference type="EMBL" id="CAA2100238.1"/>
    </source>
</evidence>
<comment type="similarity">
    <text evidence="2">Belongs to the methyl-accepting chemotaxis (MCP) protein family.</text>
</comment>
<evidence type="ECO:0000256" key="1">
    <source>
        <dbReference type="ARBA" id="ARBA00023224"/>
    </source>
</evidence>
<evidence type="ECO:0000256" key="4">
    <source>
        <dbReference type="SAM" id="Phobius"/>
    </source>
</evidence>
<keyword evidence="4" id="KW-0812">Transmembrane</keyword>
<dbReference type="InterPro" id="IPR004089">
    <property type="entry name" value="MCPsignal_dom"/>
</dbReference>
<dbReference type="Pfam" id="PF00015">
    <property type="entry name" value="MCPsignal"/>
    <property type="match status" value="1"/>
</dbReference>
<feature type="domain" description="HAMP" evidence="6">
    <location>
        <begin position="214"/>
        <end position="267"/>
    </location>
</feature>
<dbReference type="SMART" id="SM00283">
    <property type="entry name" value="MA"/>
    <property type="match status" value="1"/>
</dbReference>
<dbReference type="PROSITE" id="PS50111">
    <property type="entry name" value="CHEMOTAXIS_TRANSDUC_2"/>
    <property type="match status" value="1"/>
</dbReference>
<reference evidence="7" key="1">
    <citation type="submission" date="2019-12" db="EMBL/GenBank/DDBJ databases">
        <authorList>
            <person name="Cremers G."/>
        </authorList>
    </citation>
    <scope>NUCLEOTIDE SEQUENCE</scope>
    <source>
        <strain evidence="7">Mbul1</strain>
    </source>
</reference>
<dbReference type="PANTHER" id="PTHR32089">
    <property type="entry name" value="METHYL-ACCEPTING CHEMOTAXIS PROTEIN MCPB"/>
    <property type="match status" value="1"/>
</dbReference>
<protein>
    <submittedName>
        <fullName evidence="7">Methyl-accepting chemotaxis protein 4</fullName>
    </submittedName>
</protein>
<dbReference type="GO" id="GO:0016020">
    <property type="term" value="C:membrane"/>
    <property type="evidence" value="ECO:0007669"/>
    <property type="project" value="InterPro"/>
</dbReference>
<dbReference type="InterPro" id="IPR004090">
    <property type="entry name" value="Chemotax_Me-accpt_rcpt"/>
</dbReference>
<dbReference type="AlphaFoldDB" id="A0A679INM2"/>
<dbReference type="PROSITE" id="PS50885">
    <property type="entry name" value="HAMP"/>
    <property type="match status" value="1"/>
</dbReference>
<dbReference type="Gene3D" id="1.10.8.500">
    <property type="entry name" value="HAMP domain in histidine kinase"/>
    <property type="match status" value="1"/>
</dbReference>
<dbReference type="SMART" id="SM00304">
    <property type="entry name" value="HAMP"/>
    <property type="match status" value="1"/>
</dbReference>
<keyword evidence="4" id="KW-0472">Membrane</keyword>
<evidence type="ECO:0000259" key="5">
    <source>
        <dbReference type="PROSITE" id="PS50111"/>
    </source>
</evidence>
<organism evidence="7">
    <name type="scientific">Methylobacterium bullatum</name>
    <dbReference type="NCBI Taxonomy" id="570505"/>
    <lineage>
        <taxon>Bacteria</taxon>
        <taxon>Pseudomonadati</taxon>
        <taxon>Pseudomonadota</taxon>
        <taxon>Alphaproteobacteria</taxon>
        <taxon>Hyphomicrobiales</taxon>
        <taxon>Methylobacteriaceae</taxon>
        <taxon>Methylobacterium</taxon>
    </lineage>
</organism>